<evidence type="ECO:0000313" key="8">
    <source>
        <dbReference type="Proteomes" id="UP000229370"/>
    </source>
</evidence>
<dbReference type="NCBIfam" id="TIGR02532">
    <property type="entry name" value="IV_pilin_GFxxxE"/>
    <property type="match status" value="1"/>
</dbReference>
<dbReference type="AlphaFoldDB" id="A0A2M8GL75"/>
<dbReference type="PANTHER" id="PTHR30093:SF44">
    <property type="entry name" value="TYPE II SECRETION SYSTEM CORE PROTEIN G"/>
    <property type="match status" value="1"/>
</dbReference>
<gene>
    <name evidence="7" type="ORF">CO007_05505</name>
</gene>
<comment type="subcellular location">
    <subcellularLocation>
        <location evidence="1">Membrane</location>
        <topology evidence="1">Single-pass membrane protein</topology>
    </subcellularLocation>
</comment>
<dbReference type="GO" id="GO:0016020">
    <property type="term" value="C:membrane"/>
    <property type="evidence" value="ECO:0007669"/>
    <property type="project" value="UniProtKB-SubCell"/>
</dbReference>
<evidence type="ECO:0000256" key="1">
    <source>
        <dbReference type="ARBA" id="ARBA00004167"/>
    </source>
</evidence>
<dbReference type="EMBL" id="PFQK01000093">
    <property type="protein sequence ID" value="PJC81302.1"/>
    <property type="molecule type" value="Genomic_DNA"/>
</dbReference>
<evidence type="ECO:0000256" key="2">
    <source>
        <dbReference type="ARBA" id="ARBA00022481"/>
    </source>
</evidence>
<keyword evidence="4 6" id="KW-1133">Transmembrane helix</keyword>
<name>A0A2M8GL75_9BACT</name>
<dbReference type="Pfam" id="PF07963">
    <property type="entry name" value="N_methyl"/>
    <property type="match status" value="1"/>
</dbReference>
<feature type="transmembrane region" description="Helical" evidence="6">
    <location>
        <begin position="12"/>
        <end position="33"/>
    </location>
</feature>
<dbReference type="SUPFAM" id="SSF54523">
    <property type="entry name" value="Pili subunits"/>
    <property type="match status" value="1"/>
</dbReference>
<reference evidence="8" key="1">
    <citation type="submission" date="2017-09" db="EMBL/GenBank/DDBJ databases">
        <title>Depth-based differentiation of microbial function through sediment-hosted aquifers and enrichment of novel symbionts in the deep terrestrial subsurface.</title>
        <authorList>
            <person name="Probst A.J."/>
            <person name="Ladd B."/>
            <person name="Jarett J.K."/>
            <person name="Geller-Mcgrath D.E."/>
            <person name="Sieber C.M.K."/>
            <person name="Emerson J.B."/>
            <person name="Anantharaman K."/>
            <person name="Thomas B.C."/>
            <person name="Malmstrom R."/>
            <person name="Stieglmeier M."/>
            <person name="Klingl A."/>
            <person name="Woyke T."/>
            <person name="Ryan C.M."/>
            <person name="Banfield J.F."/>
        </authorList>
    </citation>
    <scope>NUCLEOTIDE SEQUENCE [LARGE SCALE GENOMIC DNA]</scope>
</reference>
<evidence type="ECO:0000256" key="5">
    <source>
        <dbReference type="ARBA" id="ARBA00023136"/>
    </source>
</evidence>
<keyword evidence="5 6" id="KW-0472">Membrane</keyword>
<keyword evidence="2" id="KW-0488">Methylation</keyword>
<evidence type="ECO:0000256" key="4">
    <source>
        <dbReference type="ARBA" id="ARBA00022989"/>
    </source>
</evidence>
<comment type="caution">
    <text evidence="7">The sequence shown here is derived from an EMBL/GenBank/DDBJ whole genome shotgun (WGS) entry which is preliminary data.</text>
</comment>
<accession>A0A2M8GL75</accession>
<dbReference type="GO" id="GO:0015627">
    <property type="term" value="C:type II protein secretion system complex"/>
    <property type="evidence" value="ECO:0007669"/>
    <property type="project" value="InterPro"/>
</dbReference>
<organism evidence="7 8">
    <name type="scientific">Candidatus Roizmanbacteria bacterium CG_4_8_14_3_um_filter_36_10</name>
    <dbReference type="NCBI Taxonomy" id="1974834"/>
    <lineage>
        <taxon>Bacteria</taxon>
        <taxon>Candidatus Roizmaniibacteriota</taxon>
    </lineage>
</organism>
<dbReference type="PRINTS" id="PR00813">
    <property type="entry name" value="BCTERIALGSPG"/>
</dbReference>
<dbReference type="InterPro" id="IPR000983">
    <property type="entry name" value="Bac_GSPG_pilin"/>
</dbReference>
<dbReference type="GO" id="GO:0015628">
    <property type="term" value="P:protein secretion by the type II secretion system"/>
    <property type="evidence" value="ECO:0007669"/>
    <property type="project" value="InterPro"/>
</dbReference>
<protein>
    <submittedName>
        <fullName evidence="7">Uncharacterized protein</fullName>
    </submittedName>
</protein>
<dbReference type="InterPro" id="IPR012902">
    <property type="entry name" value="N_methyl_site"/>
</dbReference>
<proteinExistence type="predicted"/>
<dbReference type="Gene3D" id="3.30.700.10">
    <property type="entry name" value="Glycoprotein, Type 4 Pilin"/>
    <property type="match status" value="1"/>
</dbReference>
<evidence type="ECO:0000256" key="3">
    <source>
        <dbReference type="ARBA" id="ARBA00022692"/>
    </source>
</evidence>
<sequence>MNKKGFTLMELMIVIVILGVLVALIAGNFFSSLKKGRDARRKTDLEQIQRAVEMYYEDKRSYPTFSFPFGGKLCETVSCLATEKIYMQVVSNDPISTNNYLYQSSDGSYYRLFSCIENSLDQGAGVSQTGYSGNPDCGNCGLCKYTISSPNITPLPAN</sequence>
<evidence type="ECO:0000313" key="7">
    <source>
        <dbReference type="EMBL" id="PJC81302.1"/>
    </source>
</evidence>
<dbReference type="PANTHER" id="PTHR30093">
    <property type="entry name" value="GENERAL SECRETION PATHWAY PROTEIN G"/>
    <property type="match status" value="1"/>
</dbReference>
<dbReference type="Proteomes" id="UP000229370">
    <property type="component" value="Unassembled WGS sequence"/>
</dbReference>
<evidence type="ECO:0000256" key="6">
    <source>
        <dbReference type="SAM" id="Phobius"/>
    </source>
</evidence>
<keyword evidence="3 6" id="KW-0812">Transmembrane</keyword>
<dbReference type="InterPro" id="IPR045584">
    <property type="entry name" value="Pilin-like"/>
</dbReference>